<dbReference type="GO" id="GO:0008233">
    <property type="term" value="F:peptidase activity"/>
    <property type="evidence" value="ECO:0007669"/>
    <property type="project" value="InterPro"/>
</dbReference>
<reference evidence="2 3" key="1">
    <citation type="submission" date="2017-09" db="EMBL/GenBank/DDBJ databases">
        <title>Bacterial strain isolated from the female urinary microbiota.</title>
        <authorList>
            <person name="Thomas-White K."/>
            <person name="Kumar N."/>
            <person name="Forster S."/>
            <person name="Putonti C."/>
            <person name="Lawley T."/>
            <person name="Wolfe A.J."/>
        </authorList>
    </citation>
    <scope>NUCLEOTIDE SEQUENCE [LARGE SCALE GENOMIC DNA]</scope>
    <source>
        <strain evidence="2 3">UMB0204</strain>
    </source>
</reference>
<dbReference type="InterPro" id="IPR005074">
    <property type="entry name" value="Peptidase_C39"/>
</dbReference>
<gene>
    <name evidence="2" type="ORF">CJ192_08930</name>
</gene>
<protein>
    <recommendedName>
        <fullName evidence="1">Peptidase C39 domain-containing protein</fullName>
    </recommendedName>
</protein>
<evidence type="ECO:0000313" key="3">
    <source>
        <dbReference type="Proteomes" id="UP000235658"/>
    </source>
</evidence>
<name>A0A2N6UGJ4_9FIRM</name>
<dbReference type="RefSeq" id="WP_102198511.1">
    <property type="nucleotide sequence ID" value="NZ_CAUPDS010000012.1"/>
</dbReference>
<dbReference type="GO" id="GO:0006508">
    <property type="term" value="P:proteolysis"/>
    <property type="evidence" value="ECO:0007669"/>
    <property type="project" value="InterPro"/>
</dbReference>
<dbReference type="Pfam" id="PF03412">
    <property type="entry name" value="Peptidase_C39"/>
    <property type="match status" value="1"/>
</dbReference>
<dbReference type="GO" id="GO:0005524">
    <property type="term" value="F:ATP binding"/>
    <property type="evidence" value="ECO:0007669"/>
    <property type="project" value="InterPro"/>
</dbReference>
<dbReference type="EMBL" id="PNHP01000008">
    <property type="protein sequence ID" value="PMC80739.1"/>
    <property type="molecule type" value="Genomic_DNA"/>
</dbReference>
<organism evidence="2 3">
    <name type="scientific">Anaerococcus hydrogenalis</name>
    <dbReference type="NCBI Taxonomy" id="33029"/>
    <lineage>
        <taxon>Bacteria</taxon>
        <taxon>Bacillati</taxon>
        <taxon>Bacillota</taxon>
        <taxon>Tissierellia</taxon>
        <taxon>Tissierellales</taxon>
        <taxon>Peptoniphilaceae</taxon>
        <taxon>Anaerococcus</taxon>
    </lineage>
</organism>
<sequence length="76" mass="8437">MKYPSVRQKDSTDCAAACLATVCKFYGRNKDIVRIRQYAKTDSKGTNGMGLVKAAQKLGFTISAFSDEKNNWIVIL</sequence>
<feature type="domain" description="Peptidase C39" evidence="1">
    <location>
        <begin position="2"/>
        <end position="72"/>
    </location>
</feature>
<dbReference type="GeneID" id="84579308"/>
<accession>A0A2N6UGJ4</accession>
<evidence type="ECO:0000313" key="2">
    <source>
        <dbReference type="EMBL" id="PMC80739.1"/>
    </source>
</evidence>
<dbReference type="AlphaFoldDB" id="A0A2N6UGJ4"/>
<evidence type="ECO:0000259" key="1">
    <source>
        <dbReference type="Pfam" id="PF03412"/>
    </source>
</evidence>
<dbReference type="GO" id="GO:0016020">
    <property type="term" value="C:membrane"/>
    <property type="evidence" value="ECO:0007669"/>
    <property type="project" value="InterPro"/>
</dbReference>
<proteinExistence type="predicted"/>
<dbReference type="Gene3D" id="3.90.70.10">
    <property type="entry name" value="Cysteine proteinases"/>
    <property type="match status" value="1"/>
</dbReference>
<comment type="caution">
    <text evidence="2">The sequence shown here is derived from an EMBL/GenBank/DDBJ whole genome shotgun (WGS) entry which is preliminary data.</text>
</comment>
<dbReference type="Proteomes" id="UP000235658">
    <property type="component" value="Unassembled WGS sequence"/>
</dbReference>